<dbReference type="SUPFAM" id="SSF116734">
    <property type="entry name" value="DNA methylase specificity domain"/>
    <property type="match status" value="2"/>
</dbReference>
<dbReference type="GO" id="GO:0003677">
    <property type="term" value="F:DNA binding"/>
    <property type="evidence" value="ECO:0007669"/>
    <property type="project" value="UniProtKB-KW"/>
</dbReference>
<dbReference type="AlphaFoldDB" id="A0AAW7QYH6"/>
<keyword evidence="3" id="KW-0238">DNA-binding</keyword>
<evidence type="ECO:0000256" key="1">
    <source>
        <dbReference type="ARBA" id="ARBA00010923"/>
    </source>
</evidence>
<protein>
    <submittedName>
        <fullName evidence="6">Restriction endonuclease subunit S</fullName>
        <ecNumber evidence="6">3.1.21.-</ecNumber>
    </submittedName>
</protein>
<evidence type="ECO:0000256" key="4">
    <source>
        <dbReference type="SAM" id="Coils"/>
    </source>
</evidence>
<dbReference type="Pfam" id="PF01420">
    <property type="entry name" value="Methylase_S"/>
    <property type="match status" value="2"/>
</dbReference>
<keyword evidence="2" id="KW-0680">Restriction system</keyword>
<dbReference type="InterPro" id="IPR000055">
    <property type="entry name" value="Restrct_endonuc_typeI_TRD"/>
</dbReference>
<keyword evidence="6" id="KW-0540">Nuclease</keyword>
<evidence type="ECO:0000313" key="6">
    <source>
        <dbReference type="EMBL" id="MDN7125212.1"/>
    </source>
</evidence>
<dbReference type="GO" id="GO:0004519">
    <property type="term" value="F:endonuclease activity"/>
    <property type="evidence" value="ECO:0007669"/>
    <property type="project" value="UniProtKB-KW"/>
</dbReference>
<sequence>MLSEVPEGWQKKELEQLLSLSTPGFWGKEAGVEDADIMVLRATNFTKDGIRYDTAALRSFPSKKIEQKKLEKGDLLLERSGGSAAQPVGRIRYFDAVGDYSFSNFFQLLRVDNDHVKSDYAYYMLDHFYKNGNTVQLQKATTGIRNLAYKDYLAIKFLTPPLTEQKRIAEVLSSVDESIQATQRLIEQAERVKQGLMEELLTGGLGSEAIERGEVPAGWQVIHLGFEGLQLLDGDRGKNYPKSTDFSDSGFCLFLSAKNITKRGLELKELQFISEEKHNSLRKGSVERGDIVITTRGTVGNVAIFNDSCAYKVCRINSGMAIIRNRSESVSSEYLYAYLASKVVDAQIKNMTHGSAQPALTLKTLKTIKLALPTIEMQESIVQRVKSLADVVETNEVKLRALEQTKKGLMDDLLTGKVRTI</sequence>
<dbReference type="GO" id="GO:0009307">
    <property type="term" value="P:DNA restriction-modification system"/>
    <property type="evidence" value="ECO:0007669"/>
    <property type="project" value="UniProtKB-KW"/>
</dbReference>
<evidence type="ECO:0000313" key="7">
    <source>
        <dbReference type="Proteomes" id="UP001169492"/>
    </source>
</evidence>
<reference evidence="6 7" key="1">
    <citation type="submission" date="2021-03" db="EMBL/GenBank/DDBJ databases">
        <title>Pseudidiomarina terrestris, a new bacterium isolated from saline soil.</title>
        <authorList>
            <person name="Galisteo C."/>
            <person name="De La Haba R."/>
            <person name="Sanchez-Porro C."/>
            <person name="Ventosa A."/>
        </authorList>
    </citation>
    <scope>NUCLEOTIDE SEQUENCE [LARGE SCALE GENOMIC DNA]</scope>
    <source>
        <strain evidence="6 7">1APP75-32.1</strain>
    </source>
</reference>
<dbReference type="Gene3D" id="1.10.287.1120">
    <property type="entry name" value="Bipartite methylase S protein"/>
    <property type="match status" value="1"/>
</dbReference>
<dbReference type="InterPro" id="IPR044946">
    <property type="entry name" value="Restrct_endonuc_typeI_TRD_sf"/>
</dbReference>
<feature type="domain" description="Type I restriction modification DNA specificity" evidence="5">
    <location>
        <begin position="237"/>
        <end position="403"/>
    </location>
</feature>
<evidence type="ECO:0000256" key="2">
    <source>
        <dbReference type="ARBA" id="ARBA00022747"/>
    </source>
</evidence>
<accession>A0AAW7QYH6</accession>
<evidence type="ECO:0000259" key="5">
    <source>
        <dbReference type="Pfam" id="PF01420"/>
    </source>
</evidence>
<dbReference type="RefSeq" id="WP_301774887.1">
    <property type="nucleotide sequence ID" value="NZ_JAGGJB010000005.1"/>
</dbReference>
<name>A0AAW7QYH6_9GAMM</name>
<comment type="similarity">
    <text evidence="1">Belongs to the type-I restriction system S methylase family.</text>
</comment>
<evidence type="ECO:0000256" key="3">
    <source>
        <dbReference type="ARBA" id="ARBA00023125"/>
    </source>
</evidence>
<dbReference type="Proteomes" id="UP001169492">
    <property type="component" value="Unassembled WGS sequence"/>
</dbReference>
<dbReference type="EC" id="3.1.21.-" evidence="6"/>
<dbReference type="PANTHER" id="PTHR30408">
    <property type="entry name" value="TYPE-1 RESTRICTION ENZYME ECOKI SPECIFICITY PROTEIN"/>
    <property type="match status" value="1"/>
</dbReference>
<feature type="coiled-coil region" evidence="4">
    <location>
        <begin position="172"/>
        <end position="199"/>
    </location>
</feature>
<proteinExistence type="inferred from homology"/>
<keyword evidence="6" id="KW-0378">Hydrolase</keyword>
<keyword evidence="6" id="KW-0255">Endonuclease</keyword>
<dbReference type="GO" id="GO:0016787">
    <property type="term" value="F:hydrolase activity"/>
    <property type="evidence" value="ECO:0007669"/>
    <property type="project" value="UniProtKB-KW"/>
</dbReference>
<dbReference type="PANTHER" id="PTHR30408:SF12">
    <property type="entry name" value="TYPE I RESTRICTION ENZYME MJAVIII SPECIFICITY SUBUNIT"/>
    <property type="match status" value="1"/>
</dbReference>
<dbReference type="Gene3D" id="3.90.220.20">
    <property type="entry name" value="DNA methylase specificity domains"/>
    <property type="match status" value="2"/>
</dbReference>
<keyword evidence="4" id="KW-0175">Coiled coil</keyword>
<dbReference type="EMBL" id="JAGGJB010000005">
    <property type="protein sequence ID" value="MDN7125212.1"/>
    <property type="molecule type" value="Genomic_DNA"/>
</dbReference>
<feature type="domain" description="Type I restriction modification DNA specificity" evidence="5">
    <location>
        <begin position="6"/>
        <end position="191"/>
    </location>
</feature>
<gene>
    <name evidence="6" type="ORF">J6I90_09995</name>
</gene>
<dbReference type="InterPro" id="IPR052021">
    <property type="entry name" value="Type-I_RS_S_subunit"/>
</dbReference>
<organism evidence="6 7">
    <name type="scientific">Pseudidiomarina terrestris</name>
    <dbReference type="NCBI Taxonomy" id="2820060"/>
    <lineage>
        <taxon>Bacteria</taxon>
        <taxon>Pseudomonadati</taxon>
        <taxon>Pseudomonadota</taxon>
        <taxon>Gammaproteobacteria</taxon>
        <taxon>Alteromonadales</taxon>
        <taxon>Idiomarinaceae</taxon>
        <taxon>Pseudidiomarina</taxon>
    </lineage>
</organism>
<comment type="caution">
    <text evidence="6">The sequence shown here is derived from an EMBL/GenBank/DDBJ whole genome shotgun (WGS) entry which is preliminary data.</text>
</comment>